<dbReference type="SUPFAM" id="SSF109604">
    <property type="entry name" value="HD-domain/PDEase-like"/>
    <property type="match status" value="1"/>
</dbReference>
<organism evidence="2 3">
    <name type="scientific">[Anoxybacillus] calidus</name>
    <dbReference type="NCBI Taxonomy" id="575178"/>
    <lineage>
        <taxon>Bacteria</taxon>
        <taxon>Bacillati</taxon>
        <taxon>Bacillota</taxon>
        <taxon>Bacilli</taxon>
        <taxon>Bacillales</taxon>
        <taxon>Anoxybacillaceae</taxon>
        <taxon>Paranoxybacillus</taxon>
    </lineage>
</organism>
<dbReference type="Proteomes" id="UP000580891">
    <property type="component" value="Unassembled WGS sequence"/>
</dbReference>
<dbReference type="Gene3D" id="1.10.3210.10">
    <property type="entry name" value="Hypothetical protein af1432"/>
    <property type="match status" value="1"/>
</dbReference>
<dbReference type="PANTHER" id="PTHR43155">
    <property type="entry name" value="CYCLIC DI-GMP PHOSPHODIESTERASE PA4108-RELATED"/>
    <property type="match status" value="1"/>
</dbReference>
<comment type="caution">
    <text evidence="2">The sequence shown here is derived from an EMBL/GenBank/DDBJ whole genome shotgun (WGS) entry which is preliminary data.</text>
</comment>
<dbReference type="PROSITE" id="PS51832">
    <property type="entry name" value="HD_GYP"/>
    <property type="match status" value="1"/>
</dbReference>
<dbReference type="PANTHER" id="PTHR43155:SF2">
    <property type="entry name" value="CYCLIC DI-GMP PHOSPHODIESTERASE PA4108"/>
    <property type="match status" value="1"/>
</dbReference>
<proteinExistence type="predicted"/>
<gene>
    <name evidence="2" type="ORF">HNQ85_003224</name>
</gene>
<protein>
    <submittedName>
        <fullName evidence="2">HD-GYP domain-containing protein (C-di-GMP phosphodiesterase class II)</fullName>
    </submittedName>
</protein>
<name>A0A7V9Z2L3_9BACL</name>
<evidence type="ECO:0000259" key="1">
    <source>
        <dbReference type="PROSITE" id="PS51832"/>
    </source>
</evidence>
<sequence length="361" mass="41073">MIRVKVNQLQEGCILSEDVLGKSNNPIIPKNTILTPLLLTVLKKFFIEDVYVKSVLANGEPFKPSEIIENNQNQERERVEEENISLYLKAVQQYKHIFQTWQSGVPIDIGEVRAVIIPLLDKLLESKGELFSLYRYTTKEDYLYHHAISVGLLAGFIAKNLSYDKGDYYQIAISGVLCDCGMAKIDPRLLTKSSALTSDEYKEIKQHTVYGYKMIQKLPTLQEGAKLAVLQHHERNDGSGYPFGLDEKKIHPYSKIVAVADVYHAMISERLYRAKQSPFKALEQLQADSFGKLSMENVQVLLDNLTAFTIGTKVKLSSGETAEIVFIYPDSPTRPMVKNLETNQFVSLREHRNIHIEEVIY</sequence>
<evidence type="ECO:0000313" key="2">
    <source>
        <dbReference type="EMBL" id="MBA2872911.1"/>
    </source>
</evidence>
<dbReference type="SMART" id="SM00471">
    <property type="entry name" value="HDc"/>
    <property type="match status" value="1"/>
</dbReference>
<dbReference type="InterPro" id="IPR037522">
    <property type="entry name" value="HD_GYP_dom"/>
</dbReference>
<dbReference type="InterPro" id="IPR003607">
    <property type="entry name" value="HD/PDEase_dom"/>
</dbReference>
<feature type="domain" description="HD-GYP" evidence="1">
    <location>
        <begin position="121"/>
        <end position="317"/>
    </location>
</feature>
<accession>A0A7V9Z2L3</accession>
<dbReference type="CDD" id="cd00077">
    <property type="entry name" value="HDc"/>
    <property type="match status" value="1"/>
</dbReference>
<dbReference type="AlphaFoldDB" id="A0A7V9Z2L3"/>
<dbReference type="EMBL" id="JACDUU010000009">
    <property type="protein sequence ID" value="MBA2872911.1"/>
    <property type="molecule type" value="Genomic_DNA"/>
</dbReference>
<dbReference type="Pfam" id="PF13487">
    <property type="entry name" value="HD_5"/>
    <property type="match status" value="1"/>
</dbReference>
<keyword evidence="3" id="KW-1185">Reference proteome</keyword>
<dbReference type="RefSeq" id="WP_181538653.1">
    <property type="nucleotide sequence ID" value="NZ_JACDUU010000009.1"/>
</dbReference>
<reference evidence="2 3" key="1">
    <citation type="submission" date="2020-07" db="EMBL/GenBank/DDBJ databases">
        <title>Genomic Encyclopedia of Type Strains, Phase IV (KMG-IV): sequencing the most valuable type-strain genomes for metagenomic binning, comparative biology and taxonomic classification.</title>
        <authorList>
            <person name="Goeker M."/>
        </authorList>
    </citation>
    <scope>NUCLEOTIDE SEQUENCE [LARGE SCALE GENOMIC DNA]</scope>
    <source>
        <strain evidence="2 3">DSM 25220</strain>
    </source>
</reference>
<evidence type="ECO:0000313" key="3">
    <source>
        <dbReference type="Proteomes" id="UP000580891"/>
    </source>
</evidence>